<dbReference type="HOGENOM" id="CLU_003703_5_1_1"/>
<name>A0A0C9V058_SPHS4</name>
<dbReference type="InterPro" id="IPR040521">
    <property type="entry name" value="KDZ"/>
</dbReference>
<reference evidence="1 2" key="1">
    <citation type="submission" date="2014-06" db="EMBL/GenBank/DDBJ databases">
        <title>Evolutionary Origins and Diversification of the Mycorrhizal Mutualists.</title>
        <authorList>
            <consortium name="DOE Joint Genome Institute"/>
            <consortium name="Mycorrhizal Genomics Consortium"/>
            <person name="Kohler A."/>
            <person name="Kuo A."/>
            <person name="Nagy L.G."/>
            <person name="Floudas D."/>
            <person name="Copeland A."/>
            <person name="Barry K.W."/>
            <person name="Cichocki N."/>
            <person name="Veneault-Fourrey C."/>
            <person name="LaButti K."/>
            <person name="Lindquist E.A."/>
            <person name="Lipzen A."/>
            <person name="Lundell T."/>
            <person name="Morin E."/>
            <person name="Murat C."/>
            <person name="Riley R."/>
            <person name="Ohm R."/>
            <person name="Sun H."/>
            <person name="Tunlid A."/>
            <person name="Henrissat B."/>
            <person name="Grigoriev I.V."/>
            <person name="Hibbett D.S."/>
            <person name="Martin F."/>
        </authorList>
    </citation>
    <scope>NUCLEOTIDE SEQUENCE [LARGE SCALE GENOMIC DNA]</scope>
    <source>
        <strain evidence="1 2">SS14</strain>
    </source>
</reference>
<dbReference type="OrthoDB" id="3257768at2759"/>
<evidence type="ECO:0000313" key="1">
    <source>
        <dbReference type="EMBL" id="KIJ40469.1"/>
    </source>
</evidence>
<proteinExistence type="predicted"/>
<accession>A0A0C9V058</accession>
<protein>
    <submittedName>
        <fullName evidence="1">Uncharacterized protein</fullName>
    </submittedName>
</protein>
<organism evidence="1 2">
    <name type="scientific">Sphaerobolus stellatus (strain SS14)</name>
    <dbReference type="NCBI Taxonomy" id="990650"/>
    <lineage>
        <taxon>Eukaryota</taxon>
        <taxon>Fungi</taxon>
        <taxon>Dikarya</taxon>
        <taxon>Basidiomycota</taxon>
        <taxon>Agaricomycotina</taxon>
        <taxon>Agaricomycetes</taxon>
        <taxon>Phallomycetidae</taxon>
        <taxon>Geastrales</taxon>
        <taxon>Sphaerobolaceae</taxon>
        <taxon>Sphaerobolus</taxon>
    </lineage>
</organism>
<feature type="non-terminal residue" evidence="1">
    <location>
        <position position="1"/>
    </location>
</feature>
<sequence length="151" mass="17099">PTGVGDLQRGKKFTNMDYILYSSISGTEAQSLDISYGISCIWIKNAKTRIEKLPPEMRDQVSSINIRPLIPKFHLAAHIQTCQSPFAWNLLPGCAQADGEEIERVWAGHNDVGKSTKEMALGHRWDVLDSFFGNWNWRKYLKFGMPSVVLD</sequence>
<dbReference type="EMBL" id="KN837144">
    <property type="protein sequence ID" value="KIJ40469.1"/>
    <property type="molecule type" value="Genomic_DNA"/>
</dbReference>
<gene>
    <name evidence="1" type="ORF">M422DRAFT_173780</name>
</gene>
<dbReference type="Pfam" id="PF18758">
    <property type="entry name" value="KDZ"/>
    <property type="match status" value="1"/>
</dbReference>
<evidence type="ECO:0000313" key="2">
    <source>
        <dbReference type="Proteomes" id="UP000054279"/>
    </source>
</evidence>
<keyword evidence="2" id="KW-1185">Reference proteome</keyword>
<dbReference type="Proteomes" id="UP000054279">
    <property type="component" value="Unassembled WGS sequence"/>
</dbReference>
<dbReference type="AlphaFoldDB" id="A0A0C9V058"/>